<feature type="transmembrane region" description="Helical" evidence="8">
    <location>
        <begin position="345"/>
        <end position="372"/>
    </location>
</feature>
<evidence type="ECO:0000256" key="3">
    <source>
        <dbReference type="ARBA" id="ARBA00022692"/>
    </source>
</evidence>
<evidence type="ECO:0000256" key="1">
    <source>
        <dbReference type="ARBA" id="ARBA00004651"/>
    </source>
</evidence>
<evidence type="ECO:0000256" key="8">
    <source>
        <dbReference type="SAM" id="Phobius"/>
    </source>
</evidence>
<evidence type="ECO:0000259" key="9">
    <source>
        <dbReference type="Pfam" id="PF02706"/>
    </source>
</evidence>
<dbReference type="Pfam" id="PF13807">
    <property type="entry name" value="GNVR"/>
    <property type="match status" value="1"/>
</dbReference>
<comment type="subcellular location">
    <subcellularLocation>
        <location evidence="1">Cell membrane</location>
        <topology evidence="1">Multi-pass membrane protein</topology>
    </subcellularLocation>
</comment>
<evidence type="ECO:0000313" key="12">
    <source>
        <dbReference type="Proteomes" id="UP000220102"/>
    </source>
</evidence>
<gene>
    <name evidence="11" type="ORF">CRI94_05700</name>
</gene>
<dbReference type="InterPro" id="IPR003856">
    <property type="entry name" value="LPS_length_determ_N"/>
</dbReference>
<evidence type="ECO:0000313" key="11">
    <source>
        <dbReference type="EMBL" id="PEN14518.1"/>
    </source>
</evidence>
<dbReference type="OrthoDB" id="1522571at2"/>
<dbReference type="RefSeq" id="WP_098074692.1">
    <property type="nucleotide sequence ID" value="NZ_PDEQ01000002.1"/>
</dbReference>
<keyword evidence="2" id="KW-1003">Cell membrane</keyword>
<feature type="domain" description="Tyrosine-protein kinase G-rich" evidence="10">
    <location>
        <begin position="294"/>
        <end position="364"/>
    </location>
</feature>
<name>A0A2A8D1J0_9BACT</name>
<protein>
    <recommendedName>
        <fullName evidence="13">Lipopolysaccharide biosynthesis protein</fullName>
    </recommendedName>
</protein>
<feature type="coiled-coil region" evidence="6">
    <location>
        <begin position="252"/>
        <end position="279"/>
    </location>
</feature>
<evidence type="ECO:0000256" key="5">
    <source>
        <dbReference type="ARBA" id="ARBA00023136"/>
    </source>
</evidence>
<feature type="domain" description="Polysaccharide chain length determinant N-terminal" evidence="9">
    <location>
        <begin position="30"/>
        <end position="132"/>
    </location>
</feature>
<reference evidence="11 12" key="1">
    <citation type="submission" date="2017-10" db="EMBL/GenBank/DDBJ databases">
        <title>Draft genome of Longibacter Salinarum.</title>
        <authorList>
            <person name="Goh K.M."/>
            <person name="Shamsir M.S."/>
            <person name="Lim S.W."/>
        </authorList>
    </citation>
    <scope>NUCLEOTIDE SEQUENCE [LARGE SCALE GENOMIC DNA]</scope>
    <source>
        <strain evidence="11 12">KCTC 52045</strain>
    </source>
</reference>
<organism evidence="11 12">
    <name type="scientific">Longibacter salinarum</name>
    <dbReference type="NCBI Taxonomy" id="1850348"/>
    <lineage>
        <taxon>Bacteria</taxon>
        <taxon>Pseudomonadati</taxon>
        <taxon>Rhodothermota</taxon>
        <taxon>Rhodothermia</taxon>
        <taxon>Rhodothermales</taxon>
        <taxon>Salisaetaceae</taxon>
        <taxon>Longibacter</taxon>
    </lineage>
</organism>
<dbReference type="EMBL" id="PDEQ01000002">
    <property type="protein sequence ID" value="PEN14518.1"/>
    <property type="molecule type" value="Genomic_DNA"/>
</dbReference>
<dbReference type="InterPro" id="IPR032807">
    <property type="entry name" value="GNVR"/>
</dbReference>
<keyword evidence="5 8" id="KW-0472">Membrane</keyword>
<evidence type="ECO:0000259" key="10">
    <source>
        <dbReference type="Pfam" id="PF13807"/>
    </source>
</evidence>
<dbReference type="PANTHER" id="PTHR32309:SF13">
    <property type="entry name" value="FERRIC ENTEROBACTIN TRANSPORT PROTEIN FEPE"/>
    <property type="match status" value="1"/>
</dbReference>
<sequence>MSELPSSDRAIRAESHANASDSAEDASSEDVSLLDLLLVLVEKRSLIVRTALVAVLLGSTYAFLASDSYVSTAKLSRESEQSGGGLSQLGGLGALSGGLGINLGTLSGGGMNSAAFQEVLESREVRLSVARDTFWFPDAQKRMTFVEYVDQPAGLLQRIIDAVMRGDDAADTTGTNATAVDGGIRKMTEQEGDAVEMISQLMSSSINQDSGLMTVSVQAGDPVLSAEVASSFIRHLTDRVRELRTAKVRERVAFVESRFQEVGAELNEAEDDLAQFLEQNQNPTTATLKFQEDRLRRQVNFKQQLYSDLRGQLTQARLDLQRQQPVVTVVEKPVPPLQKSGPNRLLFIILSGVVGVLLGCGIAITLTLVQVFRHDKHQQEKLDRLSELLLPISPFSGASSSTEEQRTEEHS</sequence>
<keyword evidence="6" id="KW-0175">Coiled coil</keyword>
<evidence type="ECO:0000256" key="4">
    <source>
        <dbReference type="ARBA" id="ARBA00022989"/>
    </source>
</evidence>
<evidence type="ECO:0000256" key="7">
    <source>
        <dbReference type="SAM" id="MobiDB-lite"/>
    </source>
</evidence>
<dbReference type="PANTHER" id="PTHR32309">
    <property type="entry name" value="TYROSINE-PROTEIN KINASE"/>
    <property type="match status" value="1"/>
</dbReference>
<dbReference type="AlphaFoldDB" id="A0A2A8D1J0"/>
<feature type="region of interest" description="Disordered" evidence="7">
    <location>
        <begin position="1"/>
        <end position="24"/>
    </location>
</feature>
<keyword evidence="3 8" id="KW-0812">Transmembrane</keyword>
<dbReference type="GO" id="GO:0005886">
    <property type="term" value="C:plasma membrane"/>
    <property type="evidence" value="ECO:0007669"/>
    <property type="project" value="UniProtKB-SubCell"/>
</dbReference>
<comment type="caution">
    <text evidence="11">The sequence shown here is derived from an EMBL/GenBank/DDBJ whole genome shotgun (WGS) entry which is preliminary data.</text>
</comment>
<evidence type="ECO:0000256" key="6">
    <source>
        <dbReference type="SAM" id="Coils"/>
    </source>
</evidence>
<keyword evidence="4 8" id="KW-1133">Transmembrane helix</keyword>
<dbReference type="InterPro" id="IPR050445">
    <property type="entry name" value="Bact_polysacc_biosynth/exp"/>
</dbReference>
<accession>A0A2A8D1J0</accession>
<dbReference type="Pfam" id="PF02706">
    <property type="entry name" value="Wzz"/>
    <property type="match status" value="1"/>
</dbReference>
<dbReference type="Proteomes" id="UP000220102">
    <property type="component" value="Unassembled WGS sequence"/>
</dbReference>
<keyword evidence="12" id="KW-1185">Reference proteome</keyword>
<proteinExistence type="predicted"/>
<evidence type="ECO:0008006" key="13">
    <source>
        <dbReference type="Google" id="ProtNLM"/>
    </source>
</evidence>
<evidence type="ECO:0000256" key="2">
    <source>
        <dbReference type="ARBA" id="ARBA00022475"/>
    </source>
</evidence>